<evidence type="ECO:0000313" key="4">
    <source>
        <dbReference type="Proteomes" id="UP001525968"/>
    </source>
</evidence>
<dbReference type="Pfam" id="PF00196">
    <property type="entry name" value="GerE"/>
    <property type="match status" value="1"/>
</dbReference>
<dbReference type="InterPro" id="IPR059106">
    <property type="entry name" value="WHD_MalT"/>
</dbReference>
<dbReference type="Gene3D" id="1.10.10.10">
    <property type="entry name" value="Winged helix-like DNA-binding domain superfamily/Winged helix DNA-binding domain"/>
    <property type="match status" value="1"/>
</dbReference>
<dbReference type="CDD" id="cd06170">
    <property type="entry name" value="LuxR_C_like"/>
    <property type="match status" value="1"/>
</dbReference>
<dbReference type="SMART" id="SM00421">
    <property type="entry name" value="HTH_LUXR"/>
    <property type="match status" value="1"/>
</dbReference>
<dbReference type="InterPro" id="IPR016032">
    <property type="entry name" value="Sig_transdc_resp-reg_C-effctor"/>
</dbReference>
<reference evidence="3 4" key="1">
    <citation type="submission" date="2022-09" db="EMBL/GenBank/DDBJ databases">
        <title>Draft genome of isolate Be4.</title>
        <authorList>
            <person name="Sanchez-Castro I."/>
            <person name="Martinez-Rodriguez P."/>
            <person name="Descostes M."/>
            <person name="Merroun M."/>
        </authorList>
    </citation>
    <scope>NUCLEOTIDE SEQUENCE [LARGE SCALE GENOMIC DNA]</scope>
    <source>
        <strain evidence="3 4">Be4</strain>
    </source>
</reference>
<dbReference type="InterPro" id="IPR027417">
    <property type="entry name" value="P-loop_NTPase"/>
</dbReference>
<evidence type="ECO:0000256" key="1">
    <source>
        <dbReference type="SAM" id="MobiDB-lite"/>
    </source>
</evidence>
<dbReference type="PROSITE" id="PS50043">
    <property type="entry name" value="HTH_LUXR_2"/>
    <property type="match status" value="1"/>
</dbReference>
<dbReference type="SMART" id="SM00382">
    <property type="entry name" value="AAA"/>
    <property type="match status" value="1"/>
</dbReference>
<dbReference type="SUPFAM" id="SSF52540">
    <property type="entry name" value="P-loop containing nucleoside triphosphate hydrolases"/>
    <property type="match status" value="1"/>
</dbReference>
<dbReference type="PRINTS" id="PR00038">
    <property type="entry name" value="HTHLUXR"/>
</dbReference>
<accession>A0ABT2PLS2</accession>
<dbReference type="InterPro" id="IPR011990">
    <property type="entry name" value="TPR-like_helical_dom_sf"/>
</dbReference>
<organism evidence="3 4">
    <name type="scientific">Acidovorax bellezanensis</name>
    <dbReference type="NCBI Taxonomy" id="2976702"/>
    <lineage>
        <taxon>Bacteria</taxon>
        <taxon>Pseudomonadati</taxon>
        <taxon>Pseudomonadota</taxon>
        <taxon>Betaproteobacteria</taxon>
        <taxon>Burkholderiales</taxon>
        <taxon>Comamonadaceae</taxon>
        <taxon>Acidovorax</taxon>
    </lineage>
</organism>
<dbReference type="Gene3D" id="1.25.40.10">
    <property type="entry name" value="Tetratricopeptide repeat domain"/>
    <property type="match status" value="1"/>
</dbReference>
<dbReference type="Pfam" id="PF13191">
    <property type="entry name" value="AAA_16"/>
    <property type="match status" value="1"/>
</dbReference>
<proteinExistence type="predicted"/>
<dbReference type="InterPro" id="IPR036388">
    <property type="entry name" value="WH-like_DNA-bd_sf"/>
</dbReference>
<dbReference type="InterPro" id="IPR041664">
    <property type="entry name" value="AAA_16"/>
</dbReference>
<protein>
    <submittedName>
        <fullName evidence="3">LuxR C-terminal-related transcriptional regulator</fullName>
    </submittedName>
</protein>
<dbReference type="InterPro" id="IPR052026">
    <property type="entry name" value="ExeA_AAA_ATPase_DNA-bind"/>
</dbReference>
<dbReference type="PANTHER" id="PTHR35894">
    <property type="entry name" value="GENERAL SECRETION PATHWAY PROTEIN A-RELATED"/>
    <property type="match status" value="1"/>
</dbReference>
<gene>
    <name evidence="3" type="ORF">N0K08_11135</name>
</gene>
<keyword evidence="4" id="KW-1185">Reference proteome</keyword>
<sequence length="911" mass="100728">MHNGLVRDKLSDTPVISSGRHPRASAVSPRVPNAEARWRPRLLEQLKQARHSRCIVIEGPAGSGKTHLLSAWRRELMAGASDVVWLDLGAGDDAVAAFSAVLLDALSQLGPELAQALSLREDDGALERLAIALLRGIAQRPNDVTLVFDGAHHLRDARILAALQLLLDHGPPNMHCVFAARTPLALSLARLRAQEQLFTLDFEALRFTPEESAEWVQSLLPACDDESVRCLHALSEGWAAGLQLLCLHVRQAGASAQQLRDARILAPYFEREVLARLSRADRQWLVRCALPEHFNAGLCEALADSPGQRLARLQSQGVFLLPAGQRYDQDWWRLHPLLRDVLQADVEALPSDERRRLHALAWHWFAARSMVHDAVHHALQAGAQDAAARMVQAAATEMFEQGELRRLVGLVRQLPDALVRERNSLRLWMAWVQVYERRLEEGALSLAQLQRDLVDASPAERFRLTLLRGLHAVQCDDSAAAVAILPLLQEEPPGADVMALTGRRNLLTWIYLYRGDYEKARLVQLGEVPTNLQGQPLYGTPFGVLAGRCLVGLTHAVEGQMIQAERIYRDVLFEADRRGSGCIDAGCLAVGLLAEVLYELNDVAGAVRLLEQRLEVLQRVSIPDTVMRVMLVMGRAHGLAARPLASLACFEQAQAYAERMGLDRLLAYSLMEQVKIHLMRNAPEAARAHMAQLDALDARHRGSAIGTLSEIHVAAERARIQQAMHAGDWAGALQRVQTLEALCRERGRVRRIPYLRMLAAAIARRLGQADAAQAHVREALRLGNRLGLIRTLLDAHADAALLIQEAADGLDDDPVLRFYAERLAFAARTQPAQAEPPGASQQRAAREKAFASLSPREAEIVQLLLQAMPNKKIARVLGLSLDTVKWHLKNCYSKLGLGGRDEVVERLRDLG</sequence>
<dbReference type="SUPFAM" id="SSF48452">
    <property type="entry name" value="TPR-like"/>
    <property type="match status" value="1"/>
</dbReference>
<name>A0ABT2PLS2_9BURK</name>
<dbReference type="SUPFAM" id="SSF46894">
    <property type="entry name" value="C-terminal effector domain of the bipartite response regulators"/>
    <property type="match status" value="1"/>
</dbReference>
<feature type="domain" description="HTH luxR-type" evidence="2">
    <location>
        <begin position="846"/>
        <end position="911"/>
    </location>
</feature>
<dbReference type="PANTHER" id="PTHR35894:SF1">
    <property type="entry name" value="PHOSPHORIBULOKINASE _ URIDINE KINASE FAMILY"/>
    <property type="match status" value="1"/>
</dbReference>
<dbReference type="Gene3D" id="3.40.50.300">
    <property type="entry name" value="P-loop containing nucleotide triphosphate hydrolases"/>
    <property type="match status" value="1"/>
</dbReference>
<feature type="compositionally biased region" description="Basic and acidic residues" evidence="1">
    <location>
        <begin position="1"/>
        <end position="11"/>
    </location>
</feature>
<feature type="region of interest" description="Disordered" evidence="1">
    <location>
        <begin position="1"/>
        <end position="32"/>
    </location>
</feature>
<dbReference type="InterPro" id="IPR003593">
    <property type="entry name" value="AAA+_ATPase"/>
</dbReference>
<dbReference type="InterPro" id="IPR000792">
    <property type="entry name" value="Tscrpt_reg_LuxR_C"/>
</dbReference>
<dbReference type="RefSeq" id="WP_261500390.1">
    <property type="nucleotide sequence ID" value="NZ_JAODYH010000004.1"/>
</dbReference>
<comment type="caution">
    <text evidence="3">The sequence shown here is derived from an EMBL/GenBank/DDBJ whole genome shotgun (WGS) entry which is preliminary data.</text>
</comment>
<evidence type="ECO:0000259" key="2">
    <source>
        <dbReference type="PROSITE" id="PS50043"/>
    </source>
</evidence>
<dbReference type="Pfam" id="PF25873">
    <property type="entry name" value="WHD_MalT"/>
    <property type="match status" value="1"/>
</dbReference>
<evidence type="ECO:0000313" key="3">
    <source>
        <dbReference type="EMBL" id="MCT9811190.1"/>
    </source>
</evidence>
<dbReference type="Proteomes" id="UP001525968">
    <property type="component" value="Unassembled WGS sequence"/>
</dbReference>
<dbReference type="EMBL" id="JAODYH010000004">
    <property type="protein sequence ID" value="MCT9811190.1"/>
    <property type="molecule type" value="Genomic_DNA"/>
</dbReference>